<dbReference type="STRING" id="1293439.WH87_01510"/>
<feature type="compositionally biased region" description="Polar residues" evidence="1">
    <location>
        <begin position="148"/>
        <end position="164"/>
    </location>
</feature>
<dbReference type="PATRIC" id="fig|1293439.3.peg.2666"/>
<evidence type="ECO:0000313" key="2">
    <source>
        <dbReference type="EMBL" id="KKC40876.1"/>
    </source>
</evidence>
<organism evidence="2 3">
    <name type="scientific">Devosia epidermidihirudinis</name>
    <dbReference type="NCBI Taxonomy" id="1293439"/>
    <lineage>
        <taxon>Bacteria</taxon>
        <taxon>Pseudomonadati</taxon>
        <taxon>Pseudomonadota</taxon>
        <taxon>Alphaproteobacteria</taxon>
        <taxon>Hyphomicrobiales</taxon>
        <taxon>Devosiaceae</taxon>
        <taxon>Devosia</taxon>
    </lineage>
</organism>
<dbReference type="Proteomes" id="UP000033411">
    <property type="component" value="Unassembled WGS sequence"/>
</dbReference>
<comment type="caution">
    <text evidence="2">The sequence shown here is derived from an EMBL/GenBank/DDBJ whole genome shotgun (WGS) entry which is preliminary data.</text>
</comment>
<name>A0A0F5QJF2_9HYPH</name>
<proteinExistence type="predicted"/>
<evidence type="ECO:0000256" key="1">
    <source>
        <dbReference type="SAM" id="MobiDB-lite"/>
    </source>
</evidence>
<feature type="region of interest" description="Disordered" evidence="1">
    <location>
        <begin position="148"/>
        <end position="168"/>
    </location>
</feature>
<dbReference type="Pfam" id="PF11300">
    <property type="entry name" value="DUF3102"/>
    <property type="match status" value="1"/>
</dbReference>
<evidence type="ECO:0000313" key="3">
    <source>
        <dbReference type="Proteomes" id="UP000033411"/>
    </source>
</evidence>
<sequence length="343" mass="38585">MVPWDQIGENTLNTHPGNLLALDGETAHYVGLIQSHLEKTLQGFIEIGRILTEAKHRLGASRWLDMINNDLPFTRRTAEKLIKIAADARLTDPRYANKLPPHWTSLHELTYLDDEQFEQGIADGIIRPDAERKEISGLKTKAAILSNRVNSTKSQSRNSASKQPQHIAPDVGTNEISLCVAHSFLQPAQVHTFETQLAALFGQFRLEPQNLEDFTRRLVLAGIERRLKQARQEFRHGLDGNDVTAIEKTFFELETKNAVAGQFGDSDHSGLELDELYNYCLDLQIVTKYTPVEFLNPQAYVDLLGWRYLTGNAAEQEAALEGLTNSRPSIPEAKEMLAYLVDL</sequence>
<protein>
    <submittedName>
        <fullName evidence="2">Uncharacterized protein</fullName>
    </submittedName>
</protein>
<keyword evidence="3" id="KW-1185">Reference proteome</keyword>
<dbReference type="InterPro" id="IPR021451">
    <property type="entry name" value="DUF3102"/>
</dbReference>
<gene>
    <name evidence="2" type="ORF">WH87_01510</name>
</gene>
<dbReference type="EMBL" id="LANJ01000004">
    <property type="protein sequence ID" value="KKC40876.1"/>
    <property type="molecule type" value="Genomic_DNA"/>
</dbReference>
<dbReference type="AlphaFoldDB" id="A0A0F5QJF2"/>
<accession>A0A0F5QJF2</accession>
<reference evidence="2 3" key="1">
    <citation type="submission" date="2015-03" db="EMBL/GenBank/DDBJ databases">
        <authorList>
            <person name="Lepp D."/>
            <person name="Hassan Y.I."/>
            <person name="Li X.-Z."/>
            <person name="Zhou T."/>
        </authorList>
    </citation>
    <scope>NUCLEOTIDE SEQUENCE [LARGE SCALE GENOMIC DNA]</scope>
    <source>
        <strain evidence="2 3">E84</strain>
    </source>
</reference>
<dbReference type="OrthoDB" id="8255889at2"/>